<feature type="non-terminal residue" evidence="2">
    <location>
        <position position="57"/>
    </location>
</feature>
<feature type="region of interest" description="Disordered" evidence="1">
    <location>
        <begin position="1"/>
        <end position="20"/>
    </location>
</feature>
<keyword evidence="3" id="KW-1185">Reference proteome</keyword>
<feature type="compositionally biased region" description="Polar residues" evidence="1">
    <location>
        <begin position="1"/>
        <end position="10"/>
    </location>
</feature>
<proteinExistence type="predicted"/>
<evidence type="ECO:0000313" key="3">
    <source>
        <dbReference type="Proteomes" id="UP001385951"/>
    </source>
</evidence>
<gene>
    <name evidence="2" type="ORF">QCA50_017050</name>
</gene>
<dbReference type="AlphaFoldDB" id="A0AAW0FRC4"/>
<accession>A0AAW0FRC4</accession>
<dbReference type="Proteomes" id="UP001385951">
    <property type="component" value="Unassembled WGS sequence"/>
</dbReference>
<evidence type="ECO:0000313" key="2">
    <source>
        <dbReference type="EMBL" id="KAK7679891.1"/>
    </source>
</evidence>
<organism evidence="2 3">
    <name type="scientific">Cerrena zonata</name>
    <dbReference type="NCBI Taxonomy" id="2478898"/>
    <lineage>
        <taxon>Eukaryota</taxon>
        <taxon>Fungi</taxon>
        <taxon>Dikarya</taxon>
        <taxon>Basidiomycota</taxon>
        <taxon>Agaricomycotina</taxon>
        <taxon>Agaricomycetes</taxon>
        <taxon>Polyporales</taxon>
        <taxon>Cerrenaceae</taxon>
        <taxon>Cerrena</taxon>
    </lineage>
</organism>
<evidence type="ECO:0000256" key="1">
    <source>
        <dbReference type="SAM" id="MobiDB-lite"/>
    </source>
</evidence>
<dbReference type="EMBL" id="JASBNA010000054">
    <property type="protein sequence ID" value="KAK7679891.1"/>
    <property type="molecule type" value="Genomic_DNA"/>
</dbReference>
<sequence>MDTSSTSVTDDNQETYREVKKDQLNEDRVNVFVELKLMIHKLKTLEDFRMTYYHHQI</sequence>
<name>A0AAW0FRC4_9APHY</name>
<reference evidence="2 3" key="1">
    <citation type="submission" date="2022-09" db="EMBL/GenBank/DDBJ databases">
        <authorList>
            <person name="Palmer J.M."/>
        </authorList>
    </citation>
    <scope>NUCLEOTIDE SEQUENCE [LARGE SCALE GENOMIC DNA]</scope>
    <source>
        <strain evidence="2 3">DSM 7382</strain>
    </source>
</reference>
<comment type="caution">
    <text evidence="2">The sequence shown here is derived from an EMBL/GenBank/DDBJ whole genome shotgun (WGS) entry which is preliminary data.</text>
</comment>
<protein>
    <submittedName>
        <fullName evidence="2">Uncharacterized protein</fullName>
    </submittedName>
</protein>